<dbReference type="PANTHER" id="PTHR36834">
    <property type="entry name" value="MEMBRANE PROTEIN-RELATED"/>
    <property type="match status" value="1"/>
</dbReference>
<keyword evidence="1" id="KW-1133">Transmembrane helix</keyword>
<keyword evidence="1" id="KW-0472">Membrane</keyword>
<gene>
    <name evidence="3" type="ORF">SAMN04488542_11031</name>
</gene>
<evidence type="ECO:0000313" key="3">
    <source>
        <dbReference type="EMBL" id="SDF39330.1"/>
    </source>
</evidence>
<evidence type="ECO:0000259" key="2">
    <source>
        <dbReference type="Pfam" id="PF04892"/>
    </source>
</evidence>
<dbReference type="Pfam" id="PF04892">
    <property type="entry name" value="VanZ"/>
    <property type="match status" value="1"/>
</dbReference>
<evidence type="ECO:0000313" key="4">
    <source>
        <dbReference type="Proteomes" id="UP000198972"/>
    </source>
</evidence>
<dbReference type="Proteomes" id="UP000198972">
    <property type="component" value="Unassembled WGS sequence"/>
</dbReference>
<name>A0A1G7KQU7_9BACL</name>
<dbReference type="InterPro" id="IPR053150">
    <property type="entry name" value="Teicoplanin_resist-assoc"/>
</dbReference>
<dbReference type="STRING" id="670482.SAMN04488542_11031"/>
<dbReference type="PANTHER" id="PTHR36834:SF1">
    <property type="entry name" value="INTEGRAL MEMBRANE PROTEIN"/>
    <property type="match status" value="1"/>
</dbReference>
<protein>
    <submittedName>
        <fullName evidence="3">VanZ like family protein</fullName>
    </submittedName>
</protein>
<accession>A0A1G7KQU7</accession>
<dbReference type="InterPro" id="IPR006976">
    <property type="entry name" value="VanZ-like"/>
</dbReference>
<reference evidence="3 4" key="1">
    <citation type="submission" date="2016-10" db="EMBL/GenBank/DDBJ databases">
        <authorList>
            <person name="de Groot N.N."/>
        </authorList>
    </citation>
    <scope>NUCLEOTIDE SEQUENCE [LARGE SCALE GENOMIC DNA]</scope>
    <source>
        <strain evidence="3 4">DSM 28129</strain>
    </source>
</reference>
<organism evidence="3 4">
    <name type="scientific">Fontibacillus panacisegetis</name>
    <dbReference type="NCBI Taxonomy" id="670482"/>
    <lineage>
        <taxon>Bacteria</taxon>
        <taxon>Bacillati</taxon>
        <taxon>Bacillota</taxon>
        <taxon>Bacilli</taxon>
        <taxon>Bacillales</taxon>
        <taxon>Paenibacillaceae</taxon>
        <taxon>Fontibacillus</taxon>
    </lineage>
</organism>
<keyword evidence="1" id="KW-0812">Transmembrane</keyword>
<dbReference type="AlphaFoldDB" id="A0A1G7KQU7"/>
<dbReference type="RefSeq" id="WP_091229348.1">
    <property type="nucleotide sequence ID" value="NZ_FNBG01000010.1"/>
</dbReference>
<dbReference type="EMBL" id="FNBG01000010">
    <property type="protein sequence ID" value="SDF39330.1"/>
    <property type="molecule type" value="Genomic_DNA"/>
</dbReference>
<proteinExistence type="predicted"/>
<keyword evidence="4" id="KW-1185">Reference proteome</keyword>
<dbReference type="OrthoDB" id="4822551at2"/>
<evidence type="ECO:0000256" key="1">
    <source>
        <dbReference type="SAM" id="Phobius"/>
    </source>
</evidence>
<feature type="transmembrane region" description="Helical" evidence="1">
    <location>
        <begin position="88"/>
        <end position="105"/>
    </location>
</feature>
<feature type="transmembrane region" description="Helical" evidence="1">
    <location>
        <begin position="7"/>
        <end position="28"/>
    </location>
</feature>
<feature type="domain" description="VanZ-like" evidence="2">
    <location>
        <begin position="19"/>
        <end position="133"/>
    </location>
</feature>
<sequence>MKIIIKNVAILGLIGYTFLLAYWMIWGFGREPRSDYMYNIIPFSTISHFLQMDRLSGAKIINLAGNIGVFVPFGILIPLILKRGLIRSWILFLSGILILETTQLLTRRGSFDVDDFILNSVGFLIGYGLYKAVNYWAGRRGTRL</sequence>
<feature type="transmembrane region" description="Helical" evidence="1">
    <location>
        <begin position="117"/>
        <end position="137"/>
    </location>
</feature>
<feature type="transmembrane region" description="Helical" evidence="1">
    <location>
        <begin position="60"/>
        <end position="81"/>
    </location>
</feature>